<reference evidence="2" key="1">
    <citation type="submission" date="2022-11" db="UniProtKB">
        <authorList>
            <consortium name="WormBaseParasite"/>
        </authorList>
    </citation>
    <scope>IDENTIFICATION</scope>
</reference>
<evidence type="ECO:0000313" key="1">
    <source>
        <dbReference type="Proteomes" id="UP000887565"/>
    </source>
</evidence>
<evidence type="ECO:0000313" key="2">
    <source>
        <dbReference type="WBParaSite" id="nRc.2.0.1.t34576-RA"/>
    </source>
</evidence>
<protein>
    <submittedName>
        <fullName evidence="2">LAGLIDADG homing endonuclease</fullName>
    </submittedName>
</protein>
<sequence length="129" mass="14494">MVEKVSKLQKNFGVSRRRSIYEFCYFGQIYETPLGVILASTGETGPSFRIKTHSTATADEQSFHHLIGGRGYINLLIPVQGFFVEHIFAQTGSGAFQIGDVTCDLLDRVDLFVQEMSFQEVAQLKNRIV</sequence>
<dbReference type="Proteomes" id="UP000887565">
    <property type="component" value="Unplaced"/>
</dbReference>
<dbReference type="WBParaSite" id="nRc.2.0.1.t34576-RA">
    <property type="protein sequence ID" value="nRc.2.0.1.t34576-RA"/>
    <property type="gene ID" value="nRc.2.0.1.g34576"/>
</dbReference>
<accession>A0A915K795</accession>
<dbReference type="AlphaFoldDB" id="A0A915K795"/>
<name>A0A915K795_ROMCU</name>
<keyword evidence="1" id="KW-1185">Reference proteome</keyword>
<proteinExistence type="predicted"/>
<organism evidence="1 2">
    <name type="scientific">Romanomermis culicivorax</name>
    <name type="common">Nematode worm</name>
    <dbReference type="NCBI Taxonomy" id="13658"/>
    <lineage>
        <taxon>Eukaryota</taxon>
        <taxon>Metazoa</taxon>
        <taxon>Ecdysozoa</taxon>
        <taxon>Nematoda</taxon>
        <taxon>Enoplea</taxon>
        <taxon>Dorylaimia</taxon>
        <taxon>Mermithida</taxon>
        <taxon>Mermithoidea</taxon>
        <taxon>Mermithidae</taxon>
        <taxon>Romanomermis</taxon>
    </lineage>
</organism>